<feature type="active site" description="Proton acceptor" evidence="7">
    <location>
        <position position="84"/>
    </location>
</feature>
<dbReference type="InterPro" id="IPR007565">
    <property type="entry name" value="4HFCP_synth"/>
</dbReference>
<accession>A0A1G8M5L7</accession>
<evidence type="ECO:0000256" key="4">
    <source>
        <dbReference type="ARBA" id="ARBA00023270"/>
    </source>
</evidence>
<keyword evidence="3" id="KW-0456">Lyase</keyword>
<organism evidence="8 9">
    <name type="scientific">Halanaerobium congolense</name>
    <dbReference type="NCBI Taxonomy" id="54121"/>
    <lineage>
        <taxon>Bacteria</taxon>
        <taxon>Bacillati</taxon>
        <taxon>Bacillota</taxon>
        <taxon>Clostridia</taxon>
        <taxon>Halanaerobiales</taxon>
        <taxon>Halanaerobiaceae</taxon>
        <taxon>Halanaerobium</taxon>
    </lineage>
</organism>
<dbReference type="AlphaFoldDB" id="A0A1G8M5L7"/>
<gene>
    <name evidence="8" type="ORF">SAMN04515654_11052</name>
</gene>
<comment type="catalytic activity">
    <reaction evidence="6">
        <text>2 D-glyceraldehyde 3-phosphate = 4-(hydroxymethyl)-2-furancarboxaldehyde phosphate + phosphate + 2 H2O</text>
        <dbReference type="Rhea" id="RHEA:43536"/>
        <dbReference type="ChEBI" id="CHEBI:15377"/>
        <dbReference type="ChEBI" id="CHEBI:43474"/>
        <dbReference type="ChEBI" id="CHEBI:59776"/>
        <dbReference type="ChEBI" id="CHEBI:83407"/>
        <dbReference type="EC" id="4.2.3.153"/>
    </reaction>
</comment>
<keyword evidence="4" id="KW-0704">Schiff base</keyword>
<feature type="active site" description="Schiff-base intermediate with substrate" evidence="7">
    <location>
        <position position="27"/>
    </location>
</feature>
<dbReference type="GO" id="GO:0016829">
    <property type="term" value="F:lyase activity"/>
    <property type="evidence" value="ECO:0007669"/>
    <property type="project" value="UniProtKB-KW"/>
</dbReference>
<evidence type="ECO:0000256" key="7">
    <source>
        <dbReference type="PIRSR" id="PIRSR015957-1"/>
    </source>
</evidence>
<reference evidence="8 9" key="1">
    <citation type="submission" date="2016-10" db="EMBL/GenBank/DDBJ databases">
        <authorList>
            <person name="de Groot N.N."/>
        </authorList>
    </citation>
    <scope>NUCLEOTIDE SEQUENCE [LARGE SCALE GENOMIC DNA]</scope>
    <source>
        <strain evidence="8 9">WG7</strain>
    </source>
</reference>
<evidence type="ECO:0000256" key="6">
    <source>
        <dbReference type="ARBA" id="ARBA00047628"/>
    </source>
</evidence>
<evidence type="ECO:0000313" key="9">
    <source>
        <dbReference type="Proteomes" id="UP000198945"/>
    </source>
</evidence>
<proteinExistence type="predicted"/>
<evidence type="ECO:0000256" key="5">
    <source>
        <dbReference type="ARBA" id="ARBA00032523"/>
    </source>
</evidence>
<dbReference type="RefSeq" id="WP_089716793.1">
    <property type="nucleotide sequence ID" value="NZ_FNEH01000010.1"/>
</dbReference>
<dbReference type="EC" id="4.2.3.153" evidence="2"/>
<evidence type="ECO:0000313" key="8">
    <source>
        <dbReference type="EMBL" id="SDI63242.1"/>
    </source>
</evidence>
<dbReference type="EMBL" id="FNEH01000010">
    <property type="protein sequence ID" value="SDI63242.1"/>
    <property type="molecule type" value="Genomic_DNA"/>
</dbReference>
<evidence type="ECO:0000256" key="3">
    <source>
        <dbReference type="ARBA" id="ARBA00023239"/>
    </source>
</evidence>
<name>A0A1G8M5L7_9FIRM</name>
<dbReference type="Pfam" id="PF04476">
    <property type="entry name" value="4HFCP_synth"/>
    <property type="match status" value="1"/>
</dbReference>
<evidence type="ECO:0000256" key="2">
    <source>
        <dbReference type="ARBA" id="ARBA00012553"/>
    </source>
</evidence>
<evidence type="ECO:0000256" key="1">
    <source>
        <dbReference type="ARBA" id="ARBA00003810"/>
    </source>
</evidence>
<sequence>MKLLISIKSVEEALIVKDSKFDILDIKNPAEGSLGANFPGVIKEIIERSPNRVISAAGGDLPGLPGLSSQITFGLANLKPNFIKLGFYNFNDFETAVKIINEAKNAIRLSGTSAKLIAAAYGDYKEINSFNPFLLNELAFKTEIDGIMIDTINKDGRSLFDFLKPAELKDFCQQAKKAEVFSALAGSLSFDDLGLLKEIKPDIVGFRGAVCENNDRSSKINSGLINQLYQKLQN</sequence>
<dbReference type="Proteomes" id="UP000198945">
    <property type="component" value="Unassembled WGS sequence"/>
</dbReference>
<comment type="function">
    <text evidence="1">Catalyzes the formation of 4-(hydroxymethyl)-2-furancarboxaldehyde phosphate (4-HFC-P) from two molecules of glyceraldehyde-3-P (GA-3-P).</text>
</comment>
<dbReference type="PIRSF" id="PIRSF015957">
    <property type="entry name" value="UCP015957"/>
    <property type="match status" value="1"/>
</dbReference>
<protein>
    <recommendedName>
        <fullName evidence="2">(5-formylfuran-3-yl)methyl phosphate synthase</fullName>
        <ecNumber evidence="2">4.2.3.153</ecNumber>
    </recommendedName>
    <alternativeName>
        <fullName evidence="5">4-(hydroxymethyl)-2-furancarboxaldehyde-phosphate synthase</fullName>
    </alternativeName>
</protein>